<dbReference type="PROSITE" id="PS50966">
    <property type="entry name" value="ZF_SWIM"/>
    <property type="match status" value="1"/>
</dbReference>
<dbReference type="Proteomes" id="UP001597286">
    <property type="component" value="Unassembled WGS sequence"/>
</dbReference>
<dbReference type="InterPro" id="IPR007527">
    <property type="entry name" value="Znf_SWIM"/>
</dbReference>
<evidence type="ECO:0000313" key="3">
    <source>
        <dbReference type="EMBL" id="MFD1815535.1"/>
    </source>
</evidence>
<feature type="domain" description="SWIM-type" evidence="2">
    <location>
        <begin position="390"/>
        <end position="434"/>
    </location>
</feature>
<evidence type="ECO:0000313" key="4">
    <source>
        <dbReference type="Proteomes" id="UP001597286"/>
    </source>
</evidence>
<keyword evidence="1" id="KW-0863">Zinc-finger</keyword>
<name>A0ABW4PDS0_9NOCA</name>
<organism evidence="3 4">
    <name type="scientific">Rhodococcus gannanensis</name>
    <dbReference type="NCBI Taxonomy" id="1960308"/>
    <lineage>
        <taxon>Bacteria</taxon>
        <taxon>Bacillati</taxon>
        <taxon>Actinomycetota</taxon>
        <taxon>Actinomycetes</taxon>
        <taxon>Mycobacteriales</taxon>
        <taxon>Nocardiaceae</taxon>
        <taxon>Rhodococcus</taxon>
    </lineage>
</organism>
<evidence type="ECO:0000256" key="1">
    <source>
        <dbReference type="PROSITE-ProRule" id="PRU00325"/>
    </source>
</evidence>
<sequence>MPTFTGASTLTDTTLGLALGPALTPDGATLRAGFFHGFATRPQVLARGLLVLADVTATRYVNYTPASLRDPVLTANGDRLRAECFSACNGVYARLDLLGDGFDGGDIGLGTTNVDIGTTMRRQLSAMRRSDLLHLDVGVAGMALSQPGTTSVERPVDMPDRWIRALGNTAEMHRGLRRALDCDAAAARRFLAALPPVTGVARSGWLTADRSGVRIATRPARDAVHVAGLHRLAAAKRLLPHVQGLTLYGPADPVPGPVAVEVHLPAGRLTLGLTEEPWRGHSGEGALLPALAAPTVMEDAELISAILAFDPVVDVSRLARESALDDGAVRDALAVLASSGRVGWDLHDNAWFHRELPDDPDRALADNPRLVAARALVDDGAVTDDGGEVWTVRTARGDHRVTRSPDRCTCTWYLRHAGRRGPCKHQLAVRITRKDALT</sequence>
<protein>
    <submittedName>
        <fullName evidence="3">SWIM zinc finger family protein</fullName>
    </submittedName>
</protein>
<gene>
    <name evidence="3" type="ORF">ACFSJG_25245</name>
</gene>
<keyword evidence="1" id="KW-0479">Metal-binding</keyword>
<comment type="caution">
    <text evidence="3">The sequence shown here is derived from an EMBL/GenBank/DDBJ whole genome shotgun (WGS) entry which is preliminary data.</text>
</comment>
<dbReference type="RefSeq" id="WP_378487992.1">
    <property type="nucleotide sequence ID" value="NZ_JBHUFB010000021.1"/>
</dbReference>
<dbReference type="EMBL" id="JBHUFB010000021">
    <property type="protein sequence ID" value="MFD1815535.1"/>
    <property type="molecule type" value="Genomic_DNA"/>
</dbReference>
<reference evidence="4" key="1">
    <citation type="journal article" date="2019" name="Int. J. Syst. Evol. Microbiol.">
        <title>The Global Catalogue of Microorganisms (GCM) 10K type strain sequencing project: providing services to taxonomists for standard genome sequencing and annotation.</title>
        <authorList>
            <consortium name="The Broad Institute Genomics Platform"/>
            <consortium name="The Broad Institute Genome Sequencing Center for Infectious Disease"/>
            <person name="Wu L."/>
            <person name="Ma J."/>
        </authorList>
    </citation>
    <scope>NUCLEOTIDE SEQUENCE [LARGE SCALE GENOMIC DNA]</scope>
    <source>
        <strain evidence="4">DT72</strain>
    </source>
</reference>
<keyword evidence="1" id="KW-0862">Zinc</keyword>
<keyword evidence="4" id="KW-1185">Reference proteome</keyword>
<proteinExistence type="predicted"/>
<evidence type="ECO:0000259" key="2">
    <source>
        <dbReference type="PROSITE" id="PS50966"/>
    </source>
</evidence>
<accession>A0ABW4PDS0</accession>